<dbReference type="SUPFAM" id="SSF56024">
    <property type="entry name" value="Phospholipase D/nuclease"/>
    <property type="match status" value="1"/>
</dbReference>
<dbReference type="RefSeq" id="WP_211556458.1">
    <property type="nucleotide sequence ID" value="NZ_JAGVRK010000001.1"/>
</dbReference>
<dbReference type="EMBL" id="JAGVRK010000001">
    <property type="protein sequence ID" value="MBS2967792.1"/>
    <property type="molecule type" value="Genomic_DNA"/>
</dbReference>
<dbReference type="Pfam" id="PF09565">
    <property type="entry name" value="RE_NgoFVII"/>
    <property type="match status" value="1"/>
</dbReference>
<name>A0ABS5LAP2_9BACI</name>
<evidence type="ECO:0000259" key="1">
    <source>
        <dbReference type="Pfam" id="PF09565"/>
    </source>
</evidence>
<dbReference type="Proteomes" id="UP000682403">
    <property type="component" value="Unassembled WGS sequence"/>
</dbReference>
<dbReference type="CDD" id="cd09117">
    <property type="entry name" value="PLDc_Bfil_DEXD_like"/>
    <property type="match status" value="1"/>
</dbReference>
<proteinExistence type="predicted"/>
<dbReference type="Gene3D" id="3.30.870.10">
    <property type="entry name" value="Endonuclease Chain A"/>
    <property type="match status" value="1"/>
</dbReference>
<organism evidence="2 3">
    <name type="scientific">Metabacillus flavus</name>
    <dbReference type="NCBI Taxonomy" id="2823519"/>
    <lineage>
        <taxon>Bacteria</taxon>
        <taxon>Bacillati</taxon>
        <taxon>Bacillota</taxon>
        <taxon>Bacilli</taxon>
        <taxon>Bacillales</taxon>
        <taxon>Bacillaceae</taxon>
        <taxon>Metabacillus</taxon>
    </lineage>
</organism>
<accession>A0ABS5LAP2</accession>
<evidence type="ECO:0000313" key="3">
    <source>
        <dbReference type="Proteomes" id="UP000682403"/>
    </source>
</evidence>
<reference evidence="2 3" key="1">
    <citation type="submission" date="2021-04" db="EMBL/GenBank/DDBJ databases">
        <title>Metabacillus sp. strain KIGAM252 whole genome sequence.</title>
        <authorList>
            <person name="Seo M.-J."/>
            <person name="Cho E.-S."/>
            <person name="Hwang C.Y."/>
            <person name="Yoon D.J."/>
        </authorList>
    </citation>
    <scope>NUCLEOTIDE SEQUENCE [LARGE SCALE GENOMIC DNA]</scope>
    <source>
        <strain evidence="2 3">KIGAM252</strain>
    </source>
</reference>
<gene>
    <name evidence="2" type="ORF">J9317_03255</name>
</gene>
<sequence>MVNYQWKRGNLVEYFERLCKIKSIRIATAYFSEFGLNLLKDIVIKNKLPKSKVVIFLSTEFSNTSPAFLLKELSKTANVFIVDSLQLHAKVYLVEKEDGDLEFIHGSANLTQGGFQRNLEFMSYHAGDKHNLDRILLFFDYCKNNASLVDSTIIDYYNEIDAELLKLNNLQKNIRKKLNQRITNGDLFERDEYDLTKHYFTYEDYESLFHRNAISNNNEIKERRKLIRDKLASIHKLLKKHVNLLDLHEHWKLNNLTSGIEPNHFNHNRVSWIGVRYGKTEQEVKQLNAFLPPSRGSYTSDEYMGFQKHGCIQFCLVGNGFEIVLFHSVANDAVDRGTMHDIINKPDKVKIESIIREVSILKGKGFTWFVTDAKNDKVIASFSFDKKDAKDFINFYKNYDKPGFESYCSYLLLPDSDILKDRITLAKFTLKKIKQLLPLYQLITFRNKVTTKS</sequence>
<evidence type="ECO:0000313" key="2">
    <source>
        <dbReference type="EMBL" id="MBS2967792.1"/>
    </source>
</evidence>
<dbReference type="InterPro" id="IPR019065">
    <property type="entry name" value="RE_NgoFVII_N"/>
</dbReference>
<protein>
    <submittedName>
        <fullName evidence="2">Phospholipase D family protein</fullName>
    </submittedName>
</protein>
<keyword evidence="3" id="KW-1185">Reference proteome</keyword>
<comment type="caution">
    <text evidence="2">The sequence shown here is derived from an EMBL/GenBank/DDBJ whole genome shotgun (WGS) entry which is preliminary data.</text>
</comment>
<feature type="domain" description="Restriction endonuclease type II NgoFVII N-terminal" evidence="1">
    <location>
        <begin position="75"/>
        <end position="145"/>
    </location>
</feature>